<dbReference type="GO" id="GO:0016787">
    <property type="term" value="F:hydrolase activity"/>
    <property type="evidence" value="ECO:0007669"/>
    <property type="project" value="UniProtKB-KW"/>
</dbReference>
<protein>
    <submittedName>
        <fullName evidence="3">Alpha/beta hydrolase</fullName>
    </submittedName>
</protein>
<evidence type="ECO:0000313" key="3">
    <source>
        <dbReference type="EMBL" id="QQO07692.1"/>
    </source>
</evidence>
<keyword evidence="1 3" id="KW-0378">Hydrolase</keyword>
<dbReference type="PANTHER" id="PTHR48081">
    <property type="entry name" value="AB HYDROLASE SUPERFAMILY PROTEIN C4A8.06C"/>
    <property type="match status" value="1"/>
</dbReference>
<dbReference type="Gene3D" id="3.40.50.1820">
    <property type="entry name" value="alpha/beta hydrolase"/>
    <property type="match status" value="1"/>
</dbReference>
<dbReference type="AlphaFoldDB" id="A0A7T7XK32"/>
<feature type="domain" description="BD-FAE-like" evidence="2">
    <location>
        <begin position="144"/>
        <end position="233"/>
    </location>
</feature>
<dbReference type="InterPro" id="IPR029058">
    <property type="entry name" value="AB_hydrolase_fold"/>
</dbReference>
<reference evidence="3" key="1">
    <citation type="submission" date="2021-01" db="EMBL/GenBank/DDBJ databases">
        <title>Description of Breznakiella homolactica.</title>
        <authorList>
            <person name="Song Y."/>
            <person name="Brune A."/>
        </authorList>
    </citation>
    <scope>NUCLEOTIDE SEQUENCE</scope>
    <source>
        <strain evidence="3">RmG30</strain>
    </source>
</reference>
<keyword evidence="4" id="KW-1185">Reference proteome</keyword>
<dbReference type="KEGG" id="bhc:JFL75_12135"/>
<dbReference type="PROSITE" id="PS51257">
    <property type="entry name" value="PROKAR_LIPOPROTEIN"/>
    <property type="match status" value="1"/>
</dbReference>
<proteinExistence type="predicted"/>
<evidence type="ECO:0000313" key="4">
    <source>
        <dbReference type="Proteomes" id="UP000595917"/>
    </source>
</evidence>
<dbReference type="SUPFAM" id="SSF53474">
    <property type="entry name" value="alpha/beta-Hydrolases"/>
    <property type="match status" value="1"/>
</dbReference>
<dbReference type="InterPro" id="IPR050300">
    <property type="entry name" value="GDXG_lipolytic_enzyme"/>
</dbReference>
<name>A0A7T7XK32_9SPIR</name>
<dbReference type="PANTHER" id="PTHR48081:SF6">
    <property type="entry name" value="PEPTIDASE S9 PROLYL OLIGOPEPTIDASE CATALYTIC DOMAIN-CONTAINING PROTEIN"/>
    <property type="match status" value="1"/>
</dbReference>
<organism evidence="3 4">
    <name type="scientific">Breznakiella homolactica</name>
    <dbReference type="NCBI Taxonomy" id="2798577"/>
    <lineage>
        <taxon>Bacteria</taxon>
        <taxon>Pseudomonadati</taxon>
        <taxon>Spirochaetota</taxon>
        <taxon>Spirochaetia</taxon>
        <taxon>Spirochaetales</taxon>
        <taxon>Breznakiellaceae</taxon>
        <taxon>Breznakiella</taxon>
    </lineage>
</organism>
<evidence type="ECO:0000259" key="2">
    <source>
        <dbReference type="Pfam" id="PF20434"/>
    </source>
</evidence>
<gene>
    <name evidence="3" type="ORF">JFL75_12135</name>
</gene>
<dbReference type="Pfam" id="PF20434">
    <property type="entry name" value="BD-FAE"/>
    <property type="match status" value="1"/>
</dbReference>
<sequence length="332" mass="36386">MRRLLINGNRMKMGKIAMLVFFTVFLSCGEHMEAQSSQNNSRLTAGNTVGDMVNHPAFSGFGERLLPRDNSTSHYDTRISNIASLMPYHNNVNPAEVVTSLNRLIDDAEQGKAIFYDYYTARQKQADRDKNNTGLFFFRGDPGAPFAIVCPGGGWSYVGSLHEGLPLAREISGRGYNAFVIKYRTGGEQRACEDLAAALSYIFRNAETLGVGTEDYSLWGGSAGARMAARLGSRGSTYYGGDSLPRPAAVVMGYTGHGDYSPGDPPTFAYVGELDGIASPAVMERRINNQRNAGVTVEFHRYPNTRHGFGLGTGTPAEGWIYRAIDFWENQL</sequence>
<accession>A0A7T7XK32</accession>
<evidence type="ECO:0000256" key="1">
    <source>
        <dbReference type="ARBA" id="ARBA00022801"/>
    </source>
</evidence>
<dbReference type="InterPro" id="IPR049492">
    <property type="entry name" value="BD-FAE-like_dom"/>
</dbReference>
<dbReference type="Proteomes" id="UP000595917">
    <property type="component" value="Chromosome"/>
</dbReference>
<dbReference type="EMBL" id="CP067089">
    <property type="protein sequence ID" value="QQO07692.1"/>
    <property type="molecule type" value="Genomic_DNA"/>
</dbReference>
<dbReference type="RefSeq" id="WP_215624998.1">
    <property type="nucleotide sequence ID" value="NZ_CP067089.2"/>
</dbReference>